<dbReference type="SUPFAM" id="SSF52833">
    <property type="entry name" value="Thioredoxin-like"/>
    <property type="match status" value="1"/>
</dbReference>
<dbReference type="InterPro" id="IPR004045">
    <property type="entry name" value="Glutathione_S-Trfase_N"/>
</dbReference>
<dbReference type="Pfam" id="PF13410">
    <property type="entry name" value="GST_C_2"/>
    <property type="match status" value="1"/>
</dbReference>
<dbReference type="SUPFAM" id="SSF47616">
    <property type="entry name" value="GST C-terminal domain-like"/>
    <property type="match status" value="1"/>
</dbReference>
<dbReference type="Gene3D" id="1.20.1050.10">
    <property type="match status" value="1"/>
</dbReference>
<dbReference type="Proteomes" id="UP000326877">
    <property type="component" value="Unassembled WGS sequence"/>
</dbReference>
<dbReference type="InterPro" id="IPR036249">
    <property type="entry name" value="Thioredoxin-like_sf"/>
</dbReference>
<dbReference type="CDD" id="cd03194">
    <property type="entry name" value="GST_C_3"/>
    <property type="match status" value="1"/>
</dbReference>
<evidence type="ECO:0000313" key="2">
    <source>
        <dbReference type="EMBL" id="KAE8385912.1"/>
    </source>
</evidence>
<dbReference type="AlphaFoldDB" id="A0A5N7BVP3"/>
<dbReference type="Gene3D" id="3.40.30.10">
    <property type="entry name" value="Glutaredoxin"/>
    <property type="match status" value="1"/>
</dbReference>
<protein>
    <recommendedName>
        <fullName evidence="1">GST N-terminal domain-containing protein</fullName>
    </recommendedName>
</protein>
<proteinExistence type="predicted"/>
<name>A0A5N7BVP3_PETAA</name>
<dbReference type="GO" id="GO:0006749">
    <property type="term" value="P:glutathione metabolic process"/>
    <property type="evidence" value="ECO:0007669"/>
    <property type="project" value="TreeGrafter"/>
</dbReference>
<accession>A0A5N7BVP3</accession>
<organism evidence="2">
    <name type="scientific">Petromyces alliaceus</name>
    <name type="common">Aspergillus alliaceus</name>
    <dbReference type="NCBI Taxonomy" id="209559"/>
    <lineage>
        <taxon>Eukaryota</taxon>
        <taxon>Fungi</taxon>
        <taxon>Dikarya</taxon>
        <taxon>Ascomycota</taxon>
        <taxon>Pezizomycotina</taxon>
        <taxon>Eurotiomycetes</taxon>
        <taxon>Eurotiomycetidae</taxon>
        <taxon>Eurotiales</taxon>
        <taxon>Aspergillaceae</taxon>
        <taxon>Aspergillus</taxon>
        <taxon>Aspergillus subgen. Circumdati</taxon>
    </lineage>
</organism>
<dbReference type="EMBL" id="ML735323">
    <property type="protein sequence ID" value="KAE8385912.1"/>
    <property type="molecule type" value="Genomic_DNA"/>
</dbReference>
<gene>
    <name evidence="2" type="ORF">BDV23DRAFT_164220</name>
</gene>
<dbReference type="OrthoDB" id="249703at2759"/>
<dbReference type="PANTHER" id="PTHR42673">
    <property type="entry name" value="MALEYLACETOACETATE ISOMERASE"/>
    <property type="match status" value="1"/>
</dbReference>
<dbReference type="InterPro" id="IPR036282">
    <property type="entry name" value="Glutathione-S-Trfase_C_sf"/>
</dbReference>
<dbReference type="GO" id="GO:0006559">
    <property type="term" value="P:L-phenylalanine catabolic process"/>
    <property type="evidence" value="ECO:0007669"/>
    <property type="project" value="TreeGrafter"/>
</dbReference>
<dbReference type="GO" id="GO:0016034">
    <property type="term" value="F:maleylacetoacetate isomerase activity"/>
    <property type="evidence" value="ECO:0007669"/>
    <property type="project" value="TreeGrafter"/>
</dbReference>
<dbReference type="Pfam" id="PF13409">
    <property type="entry name" value="GST_N_2"/>
    <property type="match status" value="1"/>
</dbReference>
<dbReference type="GO" id="GO:0004364">
    <property type="term" value="F:glutathione transferase activity"/>
    <property type="evidence" value="ECO:0007669"/>
    <property type="project" value="TreeGrafter"/>
</dbReference>
<sequence>MTDGKQQPDYHLIGTHTRYSSWTCRAETVLEYFDIPYTAQIIHLSEVKNVSHTGFVPLLECRSLGENIRINDSLAICEFLAESNPDLNLWPRDRQLRALARSAVAEMHSGFWTLRNNYGTNFIARYTGNVPVSEQAKKEVERLLVIWDSARRITKTRLAELNEKDEGFLFGQFSIADAFFWPVLWRFRTYNLPLDNASIEALTWMETMWNNPVMQRLAHNYYRQAELPETKIEHYDDIFRDRADVQYGSFPEGWTFSVAEKRYN</sequence>
<reference evidence="2" key="1">
    <citation type="submission" date="2019-04" db="EMBL/GenBank/DDBJ databases">
        <title>Friends and foes A comparative genomics studyof 23 Aspergillus species from section Flavi.</title>
        <authorList>
            <consortium name="DOE Joint Genome Institute"/>
            <person name="Kjaerbolling I."/>
            <person name="Vesth T."/>
            <person name="Frisvad J.C."/>
            <person name="Nybo J.L."/>
            <person name="Theobald S."/>
            <person name="Kildgaard S."/>
            <person name="Isbrandt T."/>
            <person name="Kuo A."/>
            <person name="Sato A."/>
            <person name="Lyhne E.K."/>
            <person name="Kogle M.E."/>
            <person name="Wiebenga A."/>
            <person name="Kun R.S."/>
            <person name="Lubbers R.J."/>
            <person name="Makela M.R."/>
            <person name="Barry K."/>
            <person name="Chovatia M."/>
            <person name="Clum A."/>
            <person name="Daum C."/>
            <person name="Haridas S."/>
            <person name="He G."/>
            <person name="LaButti K."/>
            <person name="Lipzen A."/>
            <person name="Mondo S."/>
            <person name="Riley R."/>
            <person name="Salamov A."/>
            <person name="Simmons B.A."/>
            <person name="Magnuson J.K."/>
            <person name="Henrissat B."/>
            <person name="Mortensen U.H."/>
            <person name="Larsen T.O."/>
            <person name="Devries R.P."/>
            <person name="Grigoriev I.V."/>
            <person name="Machida M."/>
            <person name="Baker S.E."/>
            <person name="Andersen M.R."/>
        </authorList>
    </citation>
    <scope>NUCLEOTIDE SEQUENCE [LARGE SCALE GENOMIC DNA]</scope>
    <source>
        <strain evidence="2">IBT 14317</strain>
    </source>
</reference>
<feature type="domain" description="GST N-terminal" evidence="1">
    <location>
        <begin position="19"/>
        <end position="82"/>
    </location>
</feature>
<evidence type="ECO:0000259" key="1">
    <source>
        <dbReference type="Pfam" id="PF13409"/>
    </source>
</evidence>
<dbReference type="PANTHER" id="PTHR42673:SF22">
    <property type="entry name" value="GST N-TERMINAL DOMAIN-CONTAINING PROTEIN"/>
    <property type="match status" value="1"/>
</dbReference>